<reference evidence="3" key="1">
    <citation type="submission" date="2016-06" db="UniProtKB">
        <authorList>
            <consortium name="WormBaseParasite"/>
        </authorList>
    </citation>
    <scope>IDENTIFICATION</scope>
</reference>
<sequence length="65" mass="7460">MDLGIYVRNDNEKAAEEFRGIGMRIEDDILLRNDGTVEVLTVDALSWTTERRQELAALSFMDRSL</sequence>
<keyword evidence="2" id="KW-1185">Reference proteome</keyword>
<reference evidence="1 2" key="2">
    <citation type="submission" date="2018-11" db="EMBL/GenBank/DDBJ databases">
        <authorList>
            <consortium name="Pathogen Informatics"/>
        </authorList>
    </citation>
    <scope>NUCLEOTIDE SEQUENCE [LARGE SCALE GENOMIC DNA]</scope>
</reference>
<gene>
    <name evidence="1" type="ORF">GPUH_LOCUS13644</name>
</gene>
<dbReference type="Proteomes" id="UP000271098">
    <property type="component" value="Unassembled WGS sequence"/>
</dbReference>
<dbReference type="AlphaFoldDB" id="A0A183DY53"/>
<evidence type="ECO:0000313" key="1">
    <source>
        <dbReference type="EMBL" id="VDN22710.1"/>
    </source>
</evidence>
<proteinExistence type="predicted"/>
<dbReference type="SUPFAM" id="SSF55920">
    <property type="entry name" value="Creatinase/aminopeptidase"/>
    <property type="match status" value="1"/>
</dbReference>
<protein>
    <submittedName>
        <fullName evidence="3">N-acetyltransferase domain-containing protein</fullName>
    </submittedName>
</protein>
<dbReference type="EMBL" id="UYRT01080420">
    <property type="protein sequence ID" value="VDN22710.1"/>
    <property type="molecule type" value="Genomic_DNA"/>
</dbReference>
<evidence type="ECO:0000313" key="3">
    <source>
        <dbReference type="WBParaSite" id="GPUH_0001365901-mRNA-1"/>
    </source>
</evidence>
<organism evidence="3">
    <name type="scientific">Gongylonema pulchrum</name>
    <dbReference type="NCBI Taxonomy" id="637853"/>
    <lineage>
        <taxon>Eukaryota</taxon>
        <taxon>Metazoa</taxon>
        <taxon>Ecdysozoa</taxon>
        <taxon>Nematoda</taxon>
        <taxon>Chromadorea</taxon>
        <taxon>Rhabditida</taxon>
        <taxon>Spirurina</taxon>
        <taxon>Spiruromorpha</taxon>
        <taxon>Spiruroidea</taxon>
        <taxon>Gongylonematidae</taxon>
        <taxon>Gongylonema</taxon>
    </lineage>
</organism>
<accession>A0A183DY53</accession>
<dbReference type="WBParaSite" id="GPUH_0001365901-mRNA-1">
    <property type="protein sequence ID" value="GPUH_0001365901-mRNA-1"/>
    <property type="gene ID" value="GPUH_0001365901"/>
</dbReference>
<evidence type="ECO:0000313" key="2">
    <source>
        <dbReference type="Proteomes" id="UP000271098"/>
    </source>
</evidence>
<dbReference type="Gene3D" id="3.90.230.10">
    <property type="entry name" value="Creatinase/methionine aminopeptidase superfamily"/>
    <property type="match status" value="1"/>
</dbReference>
<name>A0A183DY53_9BILA</name>
<dbReference type="InterPro" id="IPR036005">
    <property type="entry name" value="Creatinase/aminopeptidase-like"/>
</dbReference>
<dbReference type="OrthoDB" id="4215474at2759"/>